<evidence type="ECO:0000256" key="4">
    <source>
        <dbReference type="ARBA" id="ARBA00022553"/>
    </source>
</evidence>
<dbReference type="OrthoDB" id="303614at2759"/>
<evidence type="ECO:0000256" key="6">
    <source>
        <dbReference type="ARBA" id="ARBA00022692"/>
    </source>
</evidence>
<evidence type="ECO:0000313" key="12">
    <source>
        <dbReference type="EMBL" id="EPS59872.1"/>
    </source>
</evidence>
<dbReference type="GO" id="GO:0004673">
    <property type="term" value="F:protein histidine kinase activity"/>
    <property type="evidence" value="ECO:0007669"/>
    <property type="project" value="UniProtKB-EC"/>
</dbReference>
<dbReference type="FunFam" id="3.30.450.350:FF:000001">
    <property type="entry name" value="Histidine kinase 4"/>
    <property type="match status" value="1"/>
</dbReference>
<dbReference type="InterPro" id="IPR042240">
    <property type="entry name" value="CHASE_sf"/>
</dbReference>
<feature type="transmembrane region" description="Helical" evidence="10">
    <location>
        <begin position="83"/>
        <end position="102"/>
    </location>
</feature>
<sequence length="462" mass="52966">MNLPHVIVLWLKVGHLILFLRHWLLSLISLNLFSNGGIMTTAKGSSLFGGGEQMWLKFLDCVFSIHRRYVGFRRVRRSWARKLLVAWIVFWCVVSGSVFLFMSSQAMEKRKETLTSMCDERARMLQDQFNVSMNQLQAMSVMISIFHHSKNPSAIDQMTFAKYTEETTFERPLTSGVAYAVRVLCSERERFESEQGWTIKRMDNFPVHEDDPKDLEPSPVQEEYAPVIFAQETVSHVISVDVLSGKEDRENVLRARESGKGVLTAPFRLLKTNRLGVILTFAIYRRDLPPDPTPAERIQATAGYHFLLVYGIFFFMVSYMPPRRGRSYSYLGGIFDVESLVEKLLQQLASEQTIHVNVYDTTDPSRPISMYGSNAHSHGLYHASSLNFGDPFRKHEMHCRFKQKPPWPWLAIGTSIGILIILLLAGQILYATINRIAKVEDDYHKMMELKKRAEAADIAKSQ</sequence>
<evidence type="ECO:0000259" key="11">
    <source>
        <dbReference type="PROSITE" id="PS50839"/>
    </source>
</evidence>
<keyword evidence="5" id="KW-0808">Transferase</keyword>
<reference evidence="12 13" key="1">
    <citation type="journal article" date="2013" name="BMC Genomics">
        <title>The miniature genome of a carnivorous plant Genlisea aurea contains a low number of genes and short non-coding sequences.</title>
        <authorList>
            <person name="Leushkin E.V."/>
            <person name="Sutormin R.A."/>
            <person name="Nabieva E.R."/>
            <person name="Penin A.A."/>
            <person name="Kondrashov A.S."/>
            <person name="Logacheva M.D."/>
        </authorList>
    </citation>
    <scope>NUCLEOTIDE SEQUENCE [LARGE SCALE GENOMIC DNA]</scope>
</reference>
<dbReference type="InterPro" id="IPR006189">
    <property type="entry name" value="CHASE_dom"/>
</dbReference>
<proteinExistence type="predicted"/>
<dbReference type="EMBL" id="AUSU01008011">
    <property type="protein sequence ID" value="EPS59872.1"/>
    <property type="molecule type" value="Genomic_DNA"/>
</dbReference>
<dbReference type="EC" id="2.7.13.3" evidence="3"/>
<evidence type="ECO:0000256" key="8">
    <source>
        <dbReference type="ARBA" id="ARBA00022989"/>
    </source>
</evidence>
<protein>
    <recommendedName>
        <fullName evidence="3">histidine kinase</fullName>
        <ecNumber evidence="3">2.7.13.3</ecNumber>
    </recommendedName>
</protein>
<dbReference type="AlphaFoldDB" id="S8DK85"/>
<feature type="domain" description="CHASE" evidence="11">
    <location>
        <begin position="151"/>
        <end position="398"/>
    </location>
</feature>
<evidence type="ECO:0000313" key="13">
    <source>
        <dbReference type="Proteomes" id="UP000015453"/>
    </source>
</evidence>
<dbReference type="Pfam" id="PF03924">
    <property type="entry name" value="CHASE"/>
    <property type="match status" value="1"/>
</dbReference>
<keyword evidence="12" id="KW-0675">Receptor</keyword>
<gene>
    <name evidence="12" type="ORF">M569_14933</name>
</gene>
<dbReference type="PROSITE" id="PS50839">
    <property type="entry name" value="CHASE"/>
    <property type="match status" value="1"/>
</dbReference>
<evidence type="ECO:0000256" key="3">
    <source>
        <dbReference type="ARBA" id="ARBA00012438"/>
    </source>
</evidence>
<evidence type="ECO:0000256" key="7">
    <source>
        <dbReference type="ARBA" id="ARBA00022777"/>
    </source>
</evidence>
<evidence type="ECO:0000256" key="10">
    <source>
        <dbReference type="SAM" id="Phobius"/>
    </source>
</evidence>
<dbReference type="Gene3D" id="6.10.250.1190">
    <property type="match status" value="1"/>
</dbReference>
<dbReference type="InterPro" id="IPR050956">
    <property type="entry name" value="2C_system_His_kinase"/>
</dbReference>
<organism evidence="12 13">
    <name type="scientific">Genlisea aurea</name>
    <dbReference type="NCBI Taxonomy" id="192259"/>
    <lineage>
        <taxon>Eukaryota</taxon>
        <taxon>Viridiplantae</taxon>
        <taxon>Streptophyta</taxon>
        <taxon>Embryophyta</taxon>
        <taxon>Tracheophyta</taxon>
        <taxon>Spermatophyta</taxon>
        <taxon>Magnoliopsida</taxon>
        <taxon>eudicotyledons</taxon>
        <taxon>Gunneridae</taxon>
        <taxon>Pentapetalae</taxon>
        <taxon>asterids</taxon>
        <taxon>lamiids</taxon>
        <taxon>Lamiales</taxon>
        <taxon>Lentibulariaceae</taxon>
        <taxon>Genlisea</taxon>
    </lineage>
</organism>
<comment type="caution">
    <text evidence="12">The sequence shown here is derived from an EMBL/GenBank/DDBJ whole genome shotgun (WGS) entry which is preliminary data.</text>
</comment>
<dbReference type="PANTHER" id="PTHR43719:SF73">
    <property type="entry name" value="HISTIDINE KINASE 3"/>
    <property type="match status" value="1"/>
</dbReference>
<accession>S8DK85</accession>
<evidence type="ECO:0000256" key="5">
    <source>
        <dbReference type="ARBA" id="ARBA00022679"/>
    </source>
</evidence>
<keyword evidence="7 12" id="KW-0418">Kinase</keyword>
<feature type="transmembrane region" description="Helical" evidence="10">
    <location>
        <begin position="407"/>
        <end position="430"/>
    </location>
</feature>
<dbReference type="Proteomes" id="UP000015453">
    <property type="component" value="Unassembled WGS sequence"/>
</dbReference>
<keyword evidence="13" id="KW-1185">Reference proteome</keyword>
<name>S8DK85_9LAMI</name>
<dbReference type="GO" id="GO:0012505">
    <property type="term" value="C:endomembrane system"/>
    <property type="evidence" value="ECO:0007669"/>
    <property type="project" value="UniProtKB-SubCell"/>
</dbReference>
<dbReference type="GO" id="GO:0007165">
    <property type="term" value="P:signal transduction"/>
    <property type="evidence" value="ECO:0007669"/>
    <property type="project" value="UniProtKB-ARBA"/>
</dbReference>
<evidence type="ECO:0000256" key="1">
    <source>
        <dbReference type="ARBA" id="ARBA00000085"/>
    </source>
</evidence>
<dbReference type="SMART" id="SM01079">
    <property type="entry name" value="CHASE"/>
    <property type="match status" value="1"/>
</dbReference>
<evidence type="ECO:0000256" key="9">
    <source>
        <dbReference type="ARBA" id="ARBA00023136"/>
    </source>
</evidence>
<comment type="catalytic activity">
    <reaction evidence="1">
        <text>ATP + protein L-histidine = ADP + protein N-phospho-L-histidine.</text>
        <dbReference type="EC" id="2.7.13.3"/>
    </reaction>
</comment>
<keyword evidence="8 10" id="KW-1133">Transmembrane helix</keyword>
<feature type="transmembrane region" description="Helical" evidence="10">
    <location>
        <begin position="302"/>
        <end position="320"/>
    </location>
</feature>
<comment type="subcellular location">
    <subcellularLocation>
        <location evidence="2">Endomembrane system</location>
        <topology evidence="2">Multi-pass membrane protein</topology>
    </subcellularLocation>
</comment>
<keyword evidence="4" id="KW-0597">Phosphoprotein</keyword>
<evidence type="ECO:0000256" key="2">
    <source>
        <dbReference type="ARBA" id="ARBA00004127"/>
    </source>
</evidence>
<keyword evidence="9 10" id="KW-0472">Membrane</keyword>
<dbReference type="Gene3D" id="3.30.450.350">
    <property type="entry name" value="CHASE domain"/>
    <property type="match status" value="1"/>
</dbReference>
<feature type="non-terminal residue" evidence="12">
    <location>
        <position position="462"/>
    </location>
</feature>
<dbReference type="PANTHER" id="PTHR43719">
    <property type="entry name" value="TWO-COMPONENT HISTIDINE KINASE"/>
    <property type="match status" value="1"/>
</dbReference>
<dbReference type="GO" id="GO:0005634">
    <property type="term" value="C:nucleus"/>
    <property type="evidence" value="ECO:0007669"/>
    <property type="project" value="TreeGrafter"/>
</dbReference>
<feature type="transmembrane region" description="Helical" evidence="10">
    <location>
        <begin position="6"/>
        <end position="33"/>
    </location>
</feature>
<keyword evidence="6 10" id="KW-0812">Transmembrane</keyword>